<protein>
    <submittedName>
        <fullName evidence="1">Uncharacterized protein</fullName>
    </submittedName>
</protein>
<accession>A0ABQ5N7U3</accession>
<gene>
    <name evidence="1" type="ORF">bsdE14_25740</name>
</gene>
<sequence>MNTTGFIRGYIARSMDYDKFFNHVIDCIGQEFNTNAKVEDLEDKYRITINNMTLDLSKDTCSVLKKTSPYALDKYILEELKTRGFDFNINRSQYIQYCYGIF</sequence>
<evidence type="ECO:0000313" key="2">
    <source>
        <dbReference type="Proteomes" id="UP001208567"/>
    </source>
</evidence>
<organism evidence="1 2">
    <name type="scientific">Clostridium omnivorum</name>
    <dbReference type="NCBI Taxonomy" id="1604902"/>
    <lineage>
        <taxon>Bacteria</taxon>
        <taxon>Bacillati</taxon>
        <taxon>Bacillota</taxon>
        <taxon>Clostridia</taxon>
        <taxon>Eubacteriales</taxon>
        <taxon>Clostridiaceae</taxon>
        <taxon>Clostridium</taxon>
    </lineage>
</organism>
<keyword evidence="2" id="KW-1185">Reference proteome</keyword>
<evidence type="ECO:0000313" key="1">
    <source>
        <dbReference type="EMBL" id="GLC31164.1"/>
    </source>
</evidence>
<comment type="caution">
    <text evidence="1">The sequence shown here is derived from an EMBL/GenBank/DDBJ whole genome shotgun (WGS) entry which is preliminary data.</text>
</comment>
<dbReference type="EMBL" id="BRXR01000001">
    <property type="protein sequence ID" value="GLC31164.1"/>
    <property type="molecule type" value="Genomic_DNA"/>
</dbReference>
<name>A0ABQ5N7U3_9CLOT</name>
<dbReference type="RefSeq" id="WP_264850442.1">
    <property type="nucleotide sequence ID" value="NZ_BRXR01000001.1"/>
</dbReference>
<reference evidence="1 2" key="1">
    <citation type="journal article" date="2024" name="Int. J. Syst. Evol. Microbiol.">
        <title>Clostridium omnivorum sp. nov., isolated from anoxic soil under the treatment of reductive soil disinfestation.</title>
        <authorList>
            <person name="Ueki A."/>
            <person name="Tonouchi A."/>
            <person name="Kaku N."/>
            <person name="Honma S."/>
            <person name="Ueki K."/>
        </authorList>
    </citation>
    <scope>NUCLEOTIDE SEQUENCE [LARGE SCALE GENOMIC DNA]</scope>
    <source>
        <strain evidence="1 2">E14</strain>
    </source>
</reference>
<dbReference type="Proteomes" id="UP001208567">
    <property type="component" value="Unassembled WGS sequence"/>
</dbReference>
<proteinExistence type="predicted"/>